<organism evidence="1 2">
    <name type="scientific">Caerostris extrusa</name>
    <name type="common">Bark spider</name>
    <name type="synonym">Caerostris bankana</name>
    <dbReference type="NCBI Taxonomy" id="172846"/>
    <lineage>
        <taxon>Eukaryota</taxon>
        <taxon>Metazoa</taxon>
        <taxon>Ecdysozoa</taxon>
        <taxon>Arthropoda</taxon>
        <taxon>Chelicerata</taxon>
        <taxon>Arachnida</taxon>
        <taxon>Araneae</taxon>
        <taxon>Araneomorphae</taxon>
        <taxon>Entelegynae</taxon>
        <taxon>Araneoidea</taxon>
        <taxon>Araneidae</taxon>
        <taxon>Caerostris</taxon>
    </lineage>
</organism>
<protein>
    <recommendedName>
        <fullName evidence="3">Histone-lysine N-methyltransferase SETMAR</fullName>
    </recommendedName>
</protein>
<accession>A0AAV4QMJ7</accession>
<reference evidence="1 2" key="1">
    <citation type="submission" date="2021-06" db="EMBL/GenBank/DDBJ databases">
        <title>Caerostris extrusa draft genome.</title>
        <authorList>
            <person name="Kono N."/>
            <person name="Arakawa K."/>
        </authorList>
    </citation>
    <scope>NUCLEOTIDE SEQUENCE [LARGE SCALE GENOMIC DNA]</scope>
</reference>
<evidence type="ECO:0000313" key="1">
    <source>
        <dbReference type="EMBL" id="GIY10903.1"/>
    </source>
</evidence>
<sequence>MNPTSILQQITIGFVFGGSKASGPKQWNTTIIINIISGIHLFRHTLTTCVRYVNGILRLTCFTFINVRYDHEVNHVLQGDIFQHDNGEPHTARASLDCFRIVDILSGPARTTDHEHVCIAA</sequence>
<proteinExistence type="predicted"/>
<name>A0AAV4QMJ7_CAEEX</name>
<dbReference type="AlphaFoldDB" id="A0AAV4QMJ7"/>
<dbReference type="EMBL" id="BPLR01006577">
    <property type="protein sequence ID" value="GIY10903.1"/>
    <property type="molecule type" value="Genomic_DNA"/>
</dbReference>
<keyword evidence="2" id="KW-1185">Reference proteome</keyword>
<dbReference type="Proteomes" id="UP001054945">
    <property type="component" value="Unassembled WGS sequence"/>
</dbReference>
<gene>
    <name evidence="1" type="ORF">CEXT_594541</name>
</gene>
<evidence type="ECO:0008006" key="3">
    <source>
        <dbReference type="Google" id="ProtNLM"/>
    </source>
</evidence>
<evidence type="ECO:0000313" key="2">
    <source>
        <dbReference type="Proteomes" id="UP001054945"/>
    </source>
</evidence>
<comment type="caution">
    <text evidence="1">The sequence shown here is derived from an EMBL/GenBank/DDBJ whole genome shotgun (WGS) entry which is preliminary data.</text>
</comment>